<feature type="domain" description="Histidine kinase" evidence="16">
    <location>
        <begin position="178"/>
        <end position="399"/>
    </location>
</feature>
<dbReference type="SUPFAM" id="SSF52172">
    <property type="entry name" value="CheY-like"/>
    <property type="match status" value="2"/>
</dbReference>
<evidence type="ECO:0000259" key="17">
    <source>
        <dbReference type="PROSITE" id="PS50110"/>
    </source>
</evidence>
<dbReference type="Pfam" id="PF00072">
    <property type="entry name" value="Response_reg"/>
    <property type="match status" value="2"/>
</dbReference>
<dbReference type="Gene3D" id="3.30.565.10">
    <property type="entry name" value="Histidine kinase-like ATPase, C-terminal domain"/>
    <property type="match status" value="1"/>
</dbReference>
<evidence type="ECO:0000256" key="12">
    <source>
        <dbReference type="ARBA" id="ARBA00023136"/>
    </source>
</evidence>
<feature type="coiled-coil region" evidence="14">
    <location>
        <begin position="144"/>
        <end position="171"/>
    </location>
</feature>
<protein>
    <recommendedName>
        <fullName evidence="3">histidine kinase</fullName>
        <ecNumber evidence="3">2.7.13.3</ecNumber>
    </recommendedName>
</protein>
<dbReference type="PRINTS" id="PR00344">
    <property type="entry name" value="BCTRLSENSOR"/>
</dbReference>
<evidence type="ECO:0000256" key="9">
    <source>
        <dbReference type="ARBA" id="ARBA00022777"/>
    </source>
</evidence>
<dbReference type="SMART" id="SM00448">
    <property type="entry name" value="REC"/>
    <property type="match status" value="2"/>
</dbReference>
<evidence type="ECO:0000259" key="18">
    <source>
        <dbReference type="PROSITE" id="PS50112"/>
    </source>
</evidence>
<dbReference type="InterPro" id="IPR001789">
    <property type="entry name" value="Sig_transdc_resp-reg_receiver"/>
</dbReference>
<feature type="domain" description="PAC" evidence="19">
    <location>
        <begin position="102"/>
        <end position="160"/>
    </location>
</feature>
<dbReference type="PROSITE" id="PS50113">
    <property type="entry name" value="PAC"/>
    <property type="match status" value="1"/>
</dbReference>
<dbReference type="PROSITE" id="PS50109">
    <property type="entry name" value="HIS_KIN"/>
    <property type="match status" value="1"/>
</dbReference>
<dbReference type="InterPro" id="IPR013656">
    <property type="entry name" value="PAS_4"/>
</dbReference>
<evidence type="ECO:0000256" key="1">
    <source>
        <dbReference type="ARBA" id="ARBA00000085"/>
    </source>
</evidence>
<dbReference type="Pfam" id="PF02518">
    <property type="entry name" value="HATPase_c"/>
    <property type="match status" value="1"/>
</dbReference>
<evidence type="ECO:0000259" key="19">
    <source>
        <dbReference type="PROSITE" id="PS50113"/>
    </source>
</evidence>
<feature type="region of interest" description="Disordered" evidence="15">
    <location>
        <begin position="1"/>
        <end position="27"/>
    </location>
</feature>
<dbReference type="InterPro" id="IPR003594">
    <property type="entry name" value="HATPase_dom"/>
</dbReference>
<keyword evidence="6 20" id="KW-0808">Transferase</keyword>
<feature type="modified residue" description="4-aspartylphosphate" evidence="13">
    <location>
        <position position="474"/>
    </location>
</feature>
<feature type="domain" description="PAS" evidence="18">
    <location>
        <begin position="33"/>
        <end position="104"/>
    </location>
</feature>
<evidence type="ECO:0000256" key="11">
    <source>
        <dbReference type="ARBA" id="ARBA00022989"/>
    </source>
</evidence>
<proteinExistence type="predicted"/>
<dbReference type="GO" id="GO:0005524">
    <property type="term" value="F:ATP binding"/>
    <property type="evidence" value="ECO:0007669"/>
    <property type="project" value="UniProtKB-KW"/>
</dbReference>
<evidence type="ECO:0000256" key="13">
    <source>
        <dbReference type="PROSITE-ProRule" id="PRU00169"/>
    </source>
</evidence>
<dbReference type="InterPro" id="IPR004358">
    <property type="entry name" value="Sig_transdc_His_kin-like_C"/>
</dbReference>
<dbReference type="FunFam" id="1.10.287.130:FF:000003">
    <property type="entry name" value="Histidine kinase"/>
    <property type="match status" value="1"/>
</dbReference>
<keyword evidence="12" id="KW-0472">Membrane</keyword>
<keyword evidence="10" id="KW-0067">ATP-binding</keyword>
<organism evidence="20 21">
    <name type="scientific">Calycomorphotria hydatis</name>
    <dbReference type="NCBI Taxonomy" id="2528027"/>
    <lineage>
        <taxon>Bacteria</taxon>
        <taxon>Pseudomonadati</taxon>
        <taxon>Planctomycetota</taxon>
        <taxon>Planctomycetia</taxon>
        <taxon>Planctomycetales</taxon>
        <taxon>Planctomycetaceae</taxon>
        <taxon>Calycomorphotria</taxon>
    </lineage>
</organism>
<dbReference type="Pfam" id="PF08448">
    <property type="entry name" value="PAS_4"/>
    <property type="match status" value="1"/>
</dbReference>
<dbReference type="CDD" id="cd00130">
    <property type="entry name" value="PAS"/>
    <property type="match status" value="1"/>
</dbReference>
<dbReference type="CDD" id="cd17546">
    <property type="entry name" value="REC_hyHK_CKI1_RcsC-like"/>
    <property type="match status" value="1"/>
</dbReference>
<dbReference type="Proteomes" id="UP000319976">
    <property type="component" value="Chromosome"/>
</dbReference>
<dbReference type="EC" id="2.7.13.3" evidence="3"/>
<dbReference type="Gene3D" id="3.30.450.20">
    <property type="entry name" value="PAS domain"/>
    <property type="match status" value="1"/>
</dbReference>
<evidence type="ECO:0000256" key="14">
    <source>
        <dbReference type="SAM" id="Coils"/>
    </source>
</evidence>
<dbReference type="InterPro" id="IPR003661">
    <property type="entry name" value="HisK_dim/P_dom"/>
</dbReference>
<comment type="subcellular location">
    <subcellularLocation>
        <location evidence="2">Cell membrane</location>
        <topology evidence="2">Multi-pass membrane protein</topology>
    </subcellularLocation>
</comment>
<sequence length="689" mass="76681">MESLTMSEQRANHDAAVLTDGEGQASSPPNFDEKFLLQALMDHIPDSIYFKDKDGRYIRINQAKAERSGLSSPEDAIGKTDFDFFQPDHAKKADEDEREILRTREPLLESVEHLLWSTGLDRWVSTTKLPLTDRDGNVLGTFGISRDITKLKETERELERAKEAADSASRAKSEFVANMSHEIRTPMNGVIGMAELLLDTSLGQSQREYAEAILESADSLLGLLNEILDFSKIEAGKIELDPQPFDIRDSIGSMMKSLAVRAHRKDLELAYHFDPEIPVVLVADFGRLRQVLVNLIGNAIKFTEAGEVVVDITTLRRTDDEIKLRFSVRDTGIGIPTHKLQSIFAEFEQVDRSTTRKYGGTGLGLAIAARFVELMGGELTVSSEVGEGSVFQFACTFPLTREQPTHKKTVTVPESILGMRVLVVDDNGTNRRILQEMIQNWGLRASTASNADDGYMLARSAVAEQNPFHMVISDVNMPERDGFDFVQCLREDADLKDTLVMMLTSGMRPGDLPRCEQLGVKTHLMKPVKQSELLEAVSGALMGAKEILTDSDAPIEHVIPSSRRLHVLVAEDTLVNQRLAVGLIEKMGHTVTIARDGTEAVALTKEQDFDLILMDVEMPEMDGLEATRLIREREQQTGNHVPIIATTAHAMSGDEERCLDAGMDAYIAKPIRRQSFLDTVQQQLGKRYK</sequence>
<dbReference type="Gene3D" id="3.40.50.2300">
    <property type="match status" value="2"/>
</dbReference>
<feature type="domain" description="Response regulatory" evidence="17">
    <location>
        <begin position="566"/>
        <end position="684"/>
    </location>
</feature>
<dbReference type="PROSITE" id="PS50112">
    <property type="entry name" value="PAS"/>
    <property type="match status" value="1"/>
</dbReference>
<evidence type="ECO:0000256" key="7">
    <source>
        <dbReference type="ARBA" id="ARBA00022692"/>
    </source>
</evidence>
<name>A0A517T4I8_9PLAN</name>
<dbReference type="SMART" id="SM00388">
    <property type="entry name" value="HisKA"/>
    <property type="match status" value="1"/>
</dbReference>
<dbReference type="InterPro" id="IPR005467">
    <property type="entry name" value="His_kinase_dom"/>
</dbReference>
<evidence type="ECO:0000256" key="4">
    <source>
        <dbReference type="ARBA" id="ARBA00022475"/>
    </source>
</evidence>
<keyword evidence="4" id="KW-1003">Cell membrane</keyword>
<dbReference type="InterPro" id="IPR000014">
    <property type="entry name" value="PAS"/>
</dbReference>
<dbReference type="SUPFAM" id="SSF55874">
    <property type="entry name" value="ATPase domain of HSP90 chaperone/DNA topoisomerase II/histidine kinase"/>
    <property type="match status" value="1"/>
</dbReference>
<dbReference type="SMART" id="SM00387">
    <property type="entry name" value="HATPase_c"/>
    <property type="match status" value="1"/>
</dbReference>
<dbReference type="InterPro" id="IPR000700">
    <property type="entry name" value="PAS-assoc_C"/>
</dbReference>
<reference evidence="20 21" key="1">
    <citation type="submission" date="2019-02" db="EMBL/GenBank/DDBJ databases">
        <title>Deep-cultivation of Planctomycetes and their phenomic and genomic characterization uncovers novel biology.</title>
        <authorList>
            <person name="Wiegand S."/>
            <person name="Jogler M."/>
            <person name="Boedeker C."/>
            <person name="Pinto D."/>
            <person name="Vollmers J."/>
            <person name="Rivas-Marin E."/>
            <person name="Kohn T."/>
            <person name="Peeters S.H."/>
            <person name="Heuer A."/>
            <person name="Rast P."/>
            <person name="Oberbeckmann S."/>
            <person name="Bunk B."/>
            <person name="Jeske O."/>
            <person name="Meyerdierks A."/>
            <person name="Storesund J.E."/>
            <person name="Kallscheuer N."/>
            <person name="Luecker S."/>
            <person name="Lage O.M."/>
            <person name="Pohl T."/>
            <person name="Merkel B.J."/>
            <person name="Hornburger P."/>
            <person name="Mueller R.-W."/>
            <person name="Bruemmer F."/>
            <person name="Labrenz M."/>
            <person name="Spormann A.M."/>
            <person name="Op den Camp H."/>
            <person name="Overmann J."/>
            <person name="Amann R."/>
            <person name="Jetten M.S.M."/>
            <person name="Mascher T."/>
            <person name="Medema M.H."/>
            <person name="Devos D.P."/>
            <person name="Kaster A.-K."/>
            <person name="Ovreas L."/>
            <person name="Rohde M."/>
            <person name="Galperin M.Y."/>
            <person name="Jogler C."/>
        </authorList>
    </citation>
    <scope>NUCLEOTIDE SEQUENCE [LARGE SCALE GENOMIC DNA]</scope>
    <source>
        <strain evidence="20 21">V22</strain>
    </source>
</reference>
<keyword evidence="21" id="KW-1185">Reference proteome</keyword>
<evidence type="ECO:0000256" key="2">
    <source>
        <dbReference type="ARBA" id="ARBA00004651"/>
    </source>
</evidence>
<evidence type="ECO:0000256" key="6">
    <source>
        <dbReference type="ARBA" id="ARBA00022679"/>
    </source>
</evidence>
<dbReference type="SUPFAM" id="SSF47384">
    <property type="entry name" value="Homodimeric domain of signal transducing histidine kinase"/>
    <property type="match status" value="1"/>
</dbReference>
<evidence type="ECO:0000256" key="10">
    <source>
        <dbReference type="ARBA" id="ARBA00022840"/>
    </source>
</evidence>
<dbReference type="InterPro" id="IPR036097">
    <property type="entry name" value="HisK_dim/P_sf"/>
</dbReference>
<dbReference type="InterPro" id="IPR011006">
    <property type="entry name" value="CheY-like_superfamily"/>
</dbReference>
<dbReference type="AlphaFoldDB" id="A0A517T4I8"/>
<keyword evidence="11" id="KW-1133">Transmembrane helix</keyword>
<keyword evidence="7" id="KW-0812">Transmembrane</keyword>
<evidence type="ECO:0000256" key="5">
    <source>
        <dbReference type="ARBA" id="ARBA00022553"/>
    </source>
</evidence>
<dbReference type="CDD" id="cd16922">
    <property type="entry name" value="HATPase_EvgS-ArcB-TorS-like"/>
    <property type="match status" value="1"/>
</dbReference>
<evidence type="ECO:0000313" key="21">
    <source>
        <dbReference type="Proteomes" id="UP000319976"/>
    </source>
</evidence>
<dbReference type="CDD" id="cd00082">
    <property type="entry name" value="HisKA"/>
    <property type="match status" value="1"/>
</dbReference>
<dbReference type="NCBIfam" id="TIGR00229">
    <property type="entry name" value="sensory_box"/>
    <property type="match status" value="1"/>
</dbReference>
<dbReference type="PANTHER" id="PTHR45339">
    <property type="entry name" value="HYBRID SIGNAL TRANSDUCTION HISTIDINE KINASE J"/>
    <property type="match status" value="1"/>
</dbReference>
<dbReference type="InterPro" id="IPR036890">
    <property type="entry name" value="HATPase_C_sf"/>
</dbReference>
<dbReference type="KEGG" id="chya:V22_05040"/>
<dbReference type="PROSITE" id="PS50110">
    <property type="entry name" value="RESPONSE_REGULATORY"/>
    <property type="match status" value="2"/>
</dbReference>
<keyword evidence="5 13" id="KW-0597">Phosphoprotein</keyword>
<dbReference type="EMBL" id="CP036316">
    <property type="protein sequence ID" value="QDT63285.1"/>
    <property type="molecule type" value="Genomic_DNA"/>
</dbReference>
<evidence type="ECO:0000256" key="15">
    <source>
        <dbReference type="SAM" id="MobiDB-lite"/>
    </source>
</evidence>
<dbReference type="InterPro" id="IPR035965">
    <property type="entry name" value="PAS-like_dom_sf"/>
</dbReference>
<dbReference type="SUPFAM" id="SSF55785">
    <property type="entry name" value="PYP-like sensor domain (PAS domain)"/>
    <property type="match status" value="1"/>
</dbReference>
<evidence type="ECO:0000256" key="3">
    <source>
        <dbReference type="ARBA" id="ARBA00012438"/>
    </source>
</evidence>
<evidence type="ECO:0000313" key="20">
    <source>
        <dbReference type="EMBL" id="QDT63285.1"/>
    </source>
</evidence>
<feature type="modified residue" description="4-aspartylphosphate" evidence="13">
    <location>
        <position position="615"/>
    </location>
</feature>
<dbReference type="GO" id="GO:0005886">
    <property type="term" value="C:plasma membrane"/>
    <property type="evidence" value="ECO:0007669"/>
    <property type="project" value="UniProtKB-SubCell"/>
</dbReference>
<accession>A0A517T4I8</accession>
<dbReference type="PANTHER" id="PTHR45339:SF5">
    <property type="entry name" value="HISTIDINE KINASE"/>
    <property type="match status" value="1"/>
</dbReference>
<dbReference type="GO" id="GO:0000155">
    <property type="term" value="F:phosphorelay sensor kinase activity"/>
    <property type="evidence" value="ECO:0007669"/>
    <property type="project" value="InterPro"/>
</dbReference>
<evidence type="ECO:0000256" key="8">
    <source>
        <dbReference type="ARBA" id="ARBA00022741"/>
    </source>
</evidence>
<dbReference type="Gene3D" id="1.10.287.130">
    <property type="match status" value="1"/>
</dbReference>
<dbReference type="FunFam" id="3.30.565.10:FF:000010">
    <property type="entry name" value="Sensor histidine kinase RcsC"/>
    <property type="match status" value="1"/>
</dbReference>
<comment type="catalytic activity">
    <reaction evidence="1">
        <text>ATP + protein L-histidine = ADP + protein N-phospho-L-histidine.</text>
        <dbReference type="EC" id="2.7.13.3"/>
    </reaction>
</comment>
<evidence type="ECO:0000259" key="16">
    <source>
        <dbReference type="PROSITE" id="PS50109"/>
    </source>
</evidence>
<keyword evidence="8" id="KW-0547">Nucleotide-binding</keyword>
<keyword evidence="14" id="KW-0175">Coiled coil</keyword>
<gene>
    <name evidence="20" type="primary">barA_2</name>
    <name evidence="20" type="ORF">V22_05040</name>
</gene>
<feature type="domain" description="Response regulatory" evidence="17">
    <location>
        <begin position="420"/>
        <end position="541"/>
    </location>
</feature>
<dbReference type="CDD" id="cd00156">
    <property type="entry name" value="REC"/>
    <property type="match status" value="1"/>
</dbReference>
<dbReference type="Pfam" id="PF00512">
    <property type="entry name" value="HisKA"/>
    <property type="match status" value="1"/>
</dbReference>
<keyword evidence="9 20" id="KW-0418">Kinase</keyword>